<dbReference type="CDD" id="cd00009">
    <property type="entry name" value="AAA"/>
    <property type="match status" value="1"/>
</dbReference>
<dbReference type="InterPro" id="IPR050764">
    <property type="entry name" value="CbbQ/NirQ/NorQ/GpvN"/>
</dbReference>
<dbReference type="PRINTS" id="PR00300">
    <property type="entry name" value="CLPPROTEASEA"/>
</dbReference>
<dbReference type="InterPro" id="IPR003593">
    <property type="entry name" value="AAA+_ATPase"/>
</dbReference>
<dbReference type="InterPro" id="IPR011704">
    <property type="entry name" value="ATPase_dyneun-rel_AAA"/>
</dbReference>
<protein>
    <submittedName>
        <fullName evidence="4">AAA domain-containing protein</fullName>
    </submittedName>
</protein>
<evidence type="ECO:0000256" key="1">
    <source>
        <dbReference type="ARBA" id="ARBA00009417"/>
    </source>
</evidence>
<dbReference type="InterPro" id="IPR027417">
    <property type="entry name" value="P-loop_NTPase"/>
</dbReference>
<evidence type="ECO:0000313" key="4">
    <source>
        <dbReference type="EMBL" id="MSS37999.1"/>
    </source>
</evidence>
<name>A0A7X2NN83_9CLOT</name>
<organism evidence="4 5">
    <name type="scientific">Clostridium porci</name>
    <dbReference type="NCBI Taxonomy" id="2605778"/>
    <lineage>
        <taxon>Bacteria</taxon>
        <taxon>Bacillati</taxon>
        <taxon>Bacillota</taxon>
        <taxon>Clostridia</taxon>
        <taxon>Eubacteriales</taxon>
        <taxon>Clostridiaceae</taxon>
        <taxon>Clostridium</taxon>
    </lineage>
</organism>
<dbReference type="PANTHER" id="PTHR42759">
    <property type="entry name" value="MOXR FAMILY PROTEIN"/>
    <property type="match status" value="1"/>
</dbReference>
<dbReference type="SMART" id="SM00382">
    <property type="entry name" value="AAA"/>
    <property type="match status" value="1"/>
</dbReference>
<dbReference type="Proteomes" id="UP000429958">
    <property type="component" value="Unassembled WGS sequence"/>
</dbReference>
<evidence type="ECO:0000256" key="2">
    <source>
        <dbReference type="SAM" id="Coils"/>
    </source>
</evidence>
<dbReference type="AlphaFoldDB" id="A0A7X2NN83"/>
<feature type="domain" description="AAA+ ATPase" evidence="3">
    <location>
        <begin position="293"/>
        <end position="436"/>
    </location>
</feature>
<gene>
    <name evidence="4" type="ORF">FYJ39_15905</name>
</gene>
<dbReference type="EMBL" id="VUMD01000017">
    <property type="protein sequence ID" value="MSS37999.1"/>
    <property type="molecule type" value="Genomic_DNA"/>
</dbReference>
<proteinExistence type="inferred from homology"/>
<dbReference type="RefSeq" id="WP_154473442.1">
    <property type="nucleotide sequence ID" value="NZ_VUMD01000017.1"/>
</dbReference>
<dbReference type="GO" id="GO:0016887">
    <property type="term" value="F:ATP hydrolysis activity"/>
    <property type="evidence" value="ECO:0007669"/>
    <property type="project" value="InterPro"/>
</dbReference>
<sequence length="538" mass="60970">MNVLNDLYKPTYPIAYLSELYGSDIVIGRPGPVGRFLCTRHQVMMGGSLQLDDRRSHLSFAAELIDYVKRGQISCAATPKMVYVECRYADHATARVVCSTEDKGKMWASQASDLIKCMAIACMAIEYSEPVRKTFEEAFQLSDDLENALNAALLFCDTFKWEFVDQFPEFKEGKNIPEEELKTAYKTGFLKDVSAKYNGIPCELFDGLTVRYPAQEENMETNSIETFLSGQHKINHAWEPEQEGHIRPITFMDDYVPGDSFYKVMKKIDLRIGDHMVKNLEEGKTDPLDVRKDYVNMLFYGDPGTGKTALANAIAAVTGMPIYEVTMNEDSEDDEVEGKNKIVEGQLSFVETAFLEGFSKGGIILLEEINLARPNVFTSVLNQAMEYPYIIKKNGYERITRHPMTVIIGTMNLETEGTMALNSASSQRFTSKYLIEEMSDEEMKSALIKRGYKRKPVNYVYQQYKKLRKDLKESEQKKKLLREISIRQCIDALNAIEEGVNPREAITDSMYGAIAVKNKKVADALKAGLFDTMPDYRG</sequence>
<evidence type="ECO:0000313" key="5">
    <source>
        <dbReference type="Proteomes" id="UP000429958"/>
    </source>
</evidence>
<dbReference type="SUPFAM" id="SSF52540">
    <property type="entry name" value="P-loop containing nucleoside triphosphate hydrolases"/>
    <property type="match status" value="1"/>
</dbReference>
<dbReference type="PANTHER" id="PTHR42759:SF1">
    <property type="entry name" value="MAGNESIUM-CHELATASE SUBUNIT CHLD"/>
    <property type="match status" value="1"/>
</dbReference>
<keyword evidence="2" id="KW-0175">Coiled coil</keyword>
<keyword evidence="5" id="KW-1185">Reference proteome</keyword>
<dbReference type="InterPro" id="IPR001270">
    <property type="entry name" value="ClpA/B"/>
</dbReference>
<comment type="caution">
    <text evidence="4">The sequence shown here is derived from an EMBL/GenBank/DDBJ whole genome shotgun (WGS) entry which is preliminary data.</text>
</comment>
<reference evidence="4 5" key="1">
    <citation type="submission" date="2019-08" db="EMBL/GenBank/DDBJ databases">
        <title>In-depth cultivation of the pig gut microbiome towards novel bacterial diversity and tailored functional studies.</title>
        <authorList>
            <person name="Wylensek D."/>
            <person name="Hitch T.C.A."/>
            <person name="Clavel T."/>
        </authorList>
    </citation>
    <scope>NUCLEOTIDE SEQUENCE [LARGE SCALE GENOMIC DNA]</scope>
    <source>
        <strain evidence="4 5">WCA-389-WT-23D1</strain>
    </source>
</reference>
<feature type="coiled-coil region" evidence="2">
    <location>
        <begin position="457"/>
        <end position="484"/>
    </location>
</feature>
<accession>A0A7X2NN83</accession>
<comment type="similarity">
    <text evidence="1">Belongs to the CbbQ/NirQ/NorQ/GpvN family.</text>
</comment>
<dbReference type="GO" id="GO:0005524">
    <property type="term" value="F:ATP binding"/>
    <property type="evidence" value="ECO:0007669"/>
    <property type="project" value="InterPro"/>
</dbReference>
<dbReference type="Pfam" id="PF07728">
    <property type="entry name" value="AAA_5"/>
    <property type="match status" value="1"/>
</dbReference>
<dbReference type="Gene3D" id="3.40.50.300">
    <property type="entry name" value="P-loop containing nucleotide triphosphate hydrolases"/>
    <property type="match status" value="1"/>
</dbReference>
<evidence type="ECO:0000259" key="3">
    <source>
        <dbReference type="SMART" id="SM00382"/>
    </source>
</evidence>